<dbReference type="AlphaFoldDB" id="A0A3D8IKP5"/>
<comment type="caution">
    <text evidence="1">The sequence shown here is derived from an EMBL/GenBank/DDBJ whole genome shotgun (WGS) entry which is preliminary data.</text>
</comment>
<dbReference type="Proteomes" id="UP000256514">
    <property type="component" value="Unassembled WGS sequence"/>
</dbReference>
<accession>A0A3D8IKP5</accession>
<organism evidence="1 2">
    <name type="scientific">Helicobacter equorum</name>
    <dbReference type="NCBI Taxonomy" id="361872"/>
    <lineage>
        <taxon>Bacteria</taxon>
        <taxon>Pseudomonadati</taxon>
        <taxon>Campylobacterota</taxon>
        <taxon>Epsilonproteobacteria</taxon>
        <taxon>Campylobacterales</taxon>
        <taxon>Helicobacteraceae</taxon>
        <taxon>Helicobacter</taxon>
    </lineage>
</organism>
<dbReference type="OrthoDB" id="5323709at2"/>
<dbReference type="EMBL" id="NXLT01000011">
    <property type="protein sequence ID" value="RDU65822.1"/>
    <property type="molecule type" value="Genomic_DNA"/>
</dbReference>
<dbReference type="RefSeq" id="WP_115571634.1">
    <property type="nucleotide sequence ID" value="NZ_NXLT01000011.1"/>
</dbReference>
<protein>
    <submittedName>
        <fullName evidence="1">Uncharacterized protein</fullName>
    </submittedName>
</protein>
<gene>
    <name evidence="1" type="ORF">CQA54_08335</name>
</gene>
<name>A0A3D8IKP5_9HELI</name>
<evidence type="ECO:0000313" key="2">
    <source>
        <dbReference type="Proteomes" id="UP000256514"/>
    </source>
</evidence>
<sequence length="222" mass="25044">MCSLLLLGCSGYHITALPQDSLQREFDSGVEIFTSQTSQSLVRFEVAQHLIGGNNNIPLAIFIVAQMKKGDEVMFDMDCIWALQNGKQVEILDYEAAKQSNLNFGKAIESFGIFTPKEQTSSQSVLIPSPILIYRGHPGFFLYTPWVYSARDRLEQSERLEEKRRERSVILSSYLRKNTLKVGNPPRGGFIVIDPSELQSGVLELYVKVGTQIHTLKLMLEK</sequence>
<proteinExistence type="predicted"/>
<evidence type="ECO:0000313" key="1">
    <source>
        <dbReference type="EMBL" id="RDU65822.1"/>
    </source>
</evidence>
<reference evidence="1 2" key="1">
    <citation type="submission" date="2018-04" db="EMBL/GenBank/DDBJ databases">
        <title>Novel Campyloabacter and Helicobacter Species and Strains.</title>
        <authorList>
            <person name="Mannion A.J."/>
            <person name="Shen Z."/>
            <person name="Fox J.G."/>
        </authorList>
    </citation>
    <scope>NUCLEOTIDE SEQUENCE [LARGE SCALE GENOMIC DNA]</scope>
    <source>
        <strain evidence="1 2">MIT 12-6600</strain>
    </source>
</reference>
<keyword evidence="2" id="KW-1185">Reference proteome</keyword>